<organism evidence="3 4">
    <name type="scientific">Anaeroselena agilis</name>
    <dbReference type="NCBI Taxonomy" id="3063788"/>
    <lineage>
        <taxon>Bacteria</taxon>
        <taxon>Bacillati</taxon>
        <taxon>Bacillota</taxon>
        <taxon>Negativicutes</taxon>
        <taxon>Acetonemataceae</taxon>
        <taxon>Anaeroselena</taxon>
    </lineage>
</organism>
<feature type="chain" id="PRO_5046000458" evidence="2">
    <location>
        <begin position="21"/>
        <end position="383"/>
    </location>
</feature>
<feature type="transmembrane region" description="Helical" evidence="1">
    <location>
        <begin position="352"/>
        <end position="382"/>
    </location>
</feature>
<keyword evidence="2" id="KW-0732">Signal</keyword>
<name>A0ABU3NW60_9FIRM</name>
<gene>
    <name evidence="3" type="primary">spoIIIAE</name>
    <name evidence="3" type="ORF">Q4T40_07425</name>
</gene>
<protein>
    <submittedName>
        <fullName evidence="3">Stage III sporulation protein AE</fullName>
    </submittedName>
</protein>
<dbReference type="Proteomes" id="UP001254848">
    <property type="component" value="Unassembled WGS sequence"/>
</dbReference>
<keyword evidence="1" id="KW-0472">Membrane</keyword>
<accession>A0ABU3NW60</accession>
<feature type="transmembrane region" description="Helical" evidence="1">
    <location>
        <begin position="236"/>
        <end position="258"/>
    </location>
</feature>
<evidence type="ECO:0000256" key="2">
    <source>
        <dbReference type="SAM" id="SignalP"/>
    </source>
</evidence>
<dbReference type="InterPro" id="IPR014194">
    <property type="entry name" value="Spore_III_AE"/>
</dbReference>
<feature type="transmembrane region" description="Helical" evidence="1">
    <location>
        <begin position="120"/>
        <end position="144"/>
    </location>
</feature>
<comment type="caution">
    <text evidence="3">The sequence shown here is derived from an EMBL/GenBank/DDBJ whole genome shotgun (WGS) entry which is preliminary data.</text>
</comment>
<feature type="transmembrane region" description="Helical" evidence="1">
    <location>
        <begin position="88"/>
        <end position="108"/>
    </location>
</feature>
<dbReference type="Pfam" id="PF09546">
    <property type="entry name" value="Spore_III_AE"/>
    <property type="match status" value="1"/>
</dbReference>
<evidence type="ECO:0000313" key="4">
    <source>
        <dbReference type="Proteomes" id="UP001254848"/>
    </source>
</evidence>
<dbReference type="RefSeq" id="WP_413779588.1">
    <property type="nucleotide sequence ID" value="NZ_JAUOZS010000001.1"/>
</dbReference>
<proteinExistence type="predicted"/>
<feature type="signal peptide" evidence="2">
    <location>
        <begin position="1"/>
        <end position="20"/>
    </location>
</feature>
<dbReference type="NCBIfam" id="TIGR02829">
    <property type="entry name" value="spore_III_AE"/>
    <property type="match status" value="1"/>
</dbReference>
<keyword evidence="1" id="KW-0812">Transmembrane</keyword>
<evidence type="ECO:0000313" key="3">
    <source>
        <dbReference type="EMBL" id="MDT8901062.1"/>
    </source>
</evidence>
<feature type="transmembrane region" description="Helical" evidence="1">
    <location>
        <begin position="164"/>
        <end position="187"/>
    </location>
</feature>
<keyword evidence="4" id="KW-1185">Reference proteome</keyword>
<reference evidence="3 4" key="1">
    <citation type="submission" date="2023-07" db="EMBL/GenBank/DDBJ databases">
        <title>The novel representative of Negativicutes class, Anaeroselena agilis gen. nov. sp. nov.</title>
        <authorList>
            <person name="Prokofeva M.I."/>
            <person name="Elcheninov A.G."/>
            <person name="Klyukina A."/>
            <person name="Kublanov I.V."/>
            <person name="Frolov E.N."/>
            <person name="Podosokorskaya O.A."/>
        </authorList>
    </citation>
    <scope>NUCLEOTIDE SEQUENCE [LARGE SCALE GENOMIC DNA]</scope>
    <source>
        <strain evidence="3 4">4137-cl</strain>
    </source>
</reference>
<feature type="transmembrane region" description="Helical" evidence="1">
    <location>
        <begin position="299"/>
        <end position="332"/>
    </location>
</feature>
<evidence type="ECO:0000256" key="1">
    <source>
        <dbReference type="SAM" id="Phobius"/>
    </source>
</evidence>
<sequence length="383" mass="40467">MRSLLTVALILLFLTSPVFAAPGDAAGELAEALSLDDVNRFIVKINRELNEDIPLLTGETIRGIAARGFSLDWESIKRAVAARLFKELAANAHLMGKLLFLAVLCALLQNLQNSFEHSTVSLLAYSICYIFLAVIALTAFYNAITLARDTVGNMVGFMEALLPLLISLLAGVGAVTTAALFTPLMLFVVGTVSIVVKDVVLPLFFLAAVLQCVNFLSNKYQVTNLCGLFRQGGMAVLGLTLVVFVGVITVQGVAGGVADGVALRTAKYATATFIPVVGKMFADTVELVMGASLLLKNAIGLFGIATVLTLCALPLIKLVSLIVVIKLAGALVQPMGDEKMAKCLDGMGDNLMLVFGGVLAVAVMFFLTITMIVGVGSVTMMLR</sequence>
<feature type="transmembrane region" description="Helical" evidence="1">
    <location>
        <begin position="199"/>
        <end position="216"/>
    </location>
</feature>
<keyword evidence="1" id="KW-1133">Transmembrane helix</keyword>
<dbReference type="EMBL" id="JAUOZS010000001">
    <property type="protein sequence ID" value="MDT8901062.1"/>
    <property type="molecule type" value="Genomic_DNA"/>
</dbReference>